<evidence type="ECO:0000313" key="3">
    <source>
        <dbReference type="Proteomes" id="UP000327143"/>
    </source>
</evidence>
<sequence>MVPSAKYLAASRSTPRQQEVLSHFGSSAPRSGASIRRQCAAYENRASTARPAALGKVLEDLEQATGVGSGPVETRA</sequence>
<gene>
    <name evidence="2" type="ORF">CP969_02600</name>
</gene>
<dbReference type="Proteomes" id="UP000327143">
    <property type="component" value="Chromosome"/>
</dbReference>
<feature type="compositionally biased region" description="Polar residues" evidence="1">
    <location>
        <begin position="11"/>
        <end position="29"/>
    </location>
</feature>
<reference evidence="2 3" key="1">
    <citation type="submission" date="2017-09" db="EMBL/GenBank/DDBJ databases">
        <authorList>
            <person name="Lee N."/>
            <person name="Cho B.-K."/>
        </authorList>
    </citation>
    <scope>NUCLEOTIDE SEQUENCE [LARGE SCALE GENOMIC DNA]</scope>
    <source>
        <strain evidence="2 3">ATCC 39115</strain>
    </source>
</reference>
<evidence type="ECO:0008006" key="4">
    <source>
        <dbReference type="Google" id="ProtNLM"/>
    </source>
</evidence>
<name>A0ABX6A7P6_STRVD</name>
<keyword evidence="3" id="KW-1185">Reference proteome</keyword>
<dbReference type="EMBL" id="CP023700">
    <property type="protein sequence ID" value="QEU83718.1"/>
    <property type="molecule type" value="Genomic_DNA"/>
</dbReference>
<accession>A0ABX6A7P6</accession>
<evidence type="ECO:0000313" key="2">
    <source>
        <dbReference type="EMBL" id="QEU83718.1"/>
    </source>
</evidence>
<feature type="region of interest" description="Disordered" evidence="1">
    <location>
        <begin position="1"/>
        <end position="33"/>
    </location>
</feature>
<organism evidence="2 3">
    <name type="scientific">Streptomyces viridosporus T7A</name>
    <dbReference type="NCBI Taxonomy" id="665577"/>
    <lineage>
        <taxon>Bacteria</taxon>
        <taxon>Bacillati</taxon>
        <taxon>Actinomycetota</taxon>
        <taxon>Actinomycetes</taxon>
        <taxon>Kitasatosporales</taxon>
        <taxon>Streptomycetaceae</taxon>
        <taxon>Streptomyces</taxon>
    </lineage>
</organism>
<protein>
    <recommendedName>
        <fullName evidence="4">DUF4158 domain-containing protein</fullName>
    </recommendedName>
</protein>
<proteinExistence type="predicted"/>
<evidence type="ECO:0000256" key="1">
    <source>
        <dbReference type="SAM" id="MobiDB-lite"/>
    </source>
</evidence>